<feature type="region of interest" description="Disordered" evidence="1">
    <location>
        <begin position="29"/>
        <end position="74"/>
    </location>
</feature>
<evidence type="ECO:0000313" key="3">
    <source>
        <dbReference type="Proteomes" id="UP000735302"/>
    </source>
</evidence>
<protein>
    <submittedName>
        <fullName evidence="2">Uncharacterized protein</fullName>
    </submittedName>
</protein>
<reference evidence="2 3" key="1">
    <citation type="journal article" date="2021" name="Elife">
        <title>Chloroplast acquisition without the gene transfer in kleptoplastic sea slugs, Plakobranchus ocellatus.</title>
        <authorList>
            <person name="Maeda T."/>
            <person name="Takahashi S."/>
            <person name="Yoshida T."/>
            <person name="Shimamura S."/>
            <person name="Takaki Y."/>
            <person name="Nagai Y."/>
            <person name="Toyoda A."/>
            <person name="Suzuki Y."/>
            <person name="Arimoto A."/>
            <person name="Ishii H."/>
            <person name="Satoh N."/>
            <person name="Nishiyama T."/>
            <person name="Hasebe M."/>
            <person name="Maruyama T."/>
            <person name="Minagawa J."/>
            <person name="Obokata J."/>
            <person name="Shigenobu S."/>
        </authorList>
    </citation>
    <scope>NUCLEOTIDE SEQUENCE [LARGE SCALE GENOMIC DNA]</scope>
</reference>
<dbReference type="Proteomes" id="UP000735302">
    <property type="component" value="Unassembled WGS sequence"/>
</dbReference>
<evidence type="ECO:0000256" key="1">
    <source>
        <dbReference type="SAM" id="MobiDB-lite"/>
    </source>
</evidence>
<gene>
    <name evidence="2" type="ORF">PoB_005661200</name>
</gene>
<name>A0AAV4CFR7_9GAST</name>
<sequence length="91" mass="9812">MGIWLIFYAVSPQEGDLRLSDLPSDWSAGGGARIHDRTAPADLRADSLSTKPSTSLAKEKSGTDFDDHDPPLKPVLSEPYKAVVATIPYCP</sequence>
<feature type="compositionally biased region" description="Polar residues" evidence="1">
    <location>
        <begin position="47"/>
        <end position="56"/>
    </location>
</feature>
<dbReference type="AlphaFoldDB" id="A0AAV4CFR7"/>
<proteinExistence type="predicted"/>
<comment type="caution">
    <text evidence="2">The sequence shown here is derived from an EMBL/GenBank/DDBJ whole genome shotgun (WGS) entry which is preliminary data.</text>
</comment>
<dbReference type="EMBL" id="BLXT01006221">
    <property type="protein sequence ID" value="GFO30107.1"/>
    <property type="molecule type" value="Genomic_DNA"/>
</dbReference>
<accession>A0AAV4CFR7</accession>
<evidence type="ECO:0000313" key="2">
    <source>
        <dbReference type="EMBL" id="GFO30107.1"/>
    </source>
</evidence>
<organism evidence="2 3">
    <name type="scientific">Plakobranchus ocellatus</name>
    <dbReference type="NCBI Taxonomy" id="259542"/>
    <lineage>
        <taxon>Eukaryota</taxon>
        <taxon>Metazoa</taxon>
        <taxon>Spiralia</taxon>
        <taxon>Lophotrochozoa</taxon>
        <taxon>Mollusca</taxon>
        <taxon>Gastropoda</taxon>
        <taxon>Heterobranchia</taxon>
        <taxon>Euthyneura</taxon>
        <taxon>Panpulmonata</taxon>
        <taxon>Sacoglossa</taxon>
        <taxon>Placobranchoidea</taxon>
        <taxon>Plakobranchidae</taxon>
        <taxon>Plakobranchus</taxon>
    </lineage>
</organism>
<feature type="compositionally biased region" description="Basic and acidic residues" evidence="1">
    <location>
        <begin position="33"/>
        <end position="45"/>
    </location>
</feature>
<feature type="compositionally biased region" description="Basic and acidic residues" evidence="1">
    <location>
        <begin position="57"/>
        <end position="71"/>
    </location>
</feature>
<keyword evidence="3" id="KW-1185">Reference proteome</keyword>